<dbReference type="PROSITE" id="PS50075">
    <property type="entry name" value="CARRIER"/>
    <property type="match status" value="1"/>
</dbReference>
<evidence type="ECO:0000313" key="2">
    <source>
        <dbReference type="EMBL" id="MEE4542486.1"/>
    </source>
</evidence>
<protein>
    <submittedName>
        <fullName evidence="2">Acyl carrier protein</fullName>
    </submittedName>
</protein>
<sequence>MTTTQQTAVERCISGVLVTEFKVDPDTVTADATFSSLKFDSLVLIELTLVLEKELEIAIPDGGLTDDMTIGQAAAFLTDLGAAL</sequence>
<dbReference type="EMBL" id="JAZEWV010000006">
    <property type="protein sequence ID" value="MEE4542486.1"/>
    <property type="molecule type" value="Genomic_DNA"/>
</dbReference>
<organism evidence="2 3">
    <name type="scientific">Actinacidiphila polyblastidii</name>
    <dbReference type="NCBI Taxonomy" id="3110430"/>
    <lineage>
        <taxon>Bacteria</taxon>
        <taxon>Bacillati</taxon>
        <taxon>Actinomycetota</taxon>
        <taxon>Actinomycetes</taxon>
        <taxon>Kitasatosporales</taxon>
        <taxon>Streptomycetaceae</taxon>
        <taxon>Actinacidiphila</taxon>
    </lineage>
</organism>
<dbReference type="SUPFAM" id="SSF47336">
    <property type="entry name" value="ACP-like"/>
    <property type="match status" value="1"/>
</dbReference>
<comment type="caution">
    <text evidence="2">The sequence shown here is derived from an EMBL/GenBank/DDBJ whole genome shotgun (WGS) entry which is preliminary data.</text>
</comment>
<dbReference type="InterPro" id="IPR036736">
    <property type="entry name" value="ACP-like_sf"/>
</dbReference>
<reference evidence="2 3" key="1">
    <citation type="submission" date="2023-12" db="EMBL/GenBank/DDBJ databases">
        <title>Streptomyces sp. V4-01.</title>
        <authorList>
            <person name="Somphong A."/>
            <person name="Phongsopitanun W."/>
        </authorList>
    </citation>
    <scope>NUCLEOTIDE SEQUENCE [LARGE SCALE GENOMIC DNA]</scope>
    <source>
        <strain evidence="2 3">V4-01</strain>
    </source>
</reference>
<dbReference type="InterPro" id="IPR009081">
    <property type="entry name" value="PP-bd_ACP"/>
</dbReference>
<dbReference type="Gene3D" id="1.10.1200.10">
    <property type="entry name" value="ACP-like"/>
    <property type="match status" value="1"/>
</dbReference>
<evidence type="ECO:0000259" key="1">
    <source>
        <dbReference type="PROSITE" id="PS50075"/>
    </source>
</evidence>
<dbReference type="Proteomes" id="UP001344658">
    <property type="component" value="Unassembled WGS sequence"/>
</dbReference>
<proteinExistence type="predicted"/>
<dbReference type="RefSeq" id="WP_330794415.1">
    <property type="nucleotide sequence ID" value="NZ_JAZEWV010000006.1"/>
</dbReference>
<gene>
    <name evidence="2" type="ORF">V2S66_10985</name>
</gene>
<keyword evidence="3" id="KW-1185">Reference proteome</keyword>
<feature type="domain" description="Carrier" evidence="1">
    <location>
        <begin position="1"/>
        <end position="81"/>
    </location>
</feature>
<dbReference type="Pfam" id="PF00550">
    <property type="entry name" value="PP-binding"/>
    <property type="match status" value="1"/>
</dbReference>
<accession>A0ABU7P9K5</accession>
<evidence type="ECO:0000313" key="3">
    <source>
        <dbReference type="Proteomes" id="UP001344658"/>
    </source>
</evidence>
<name>A0ABU7P9K5_9ACTN</name>